<gene>
    <name evidence="3" type="ORF">GCM10010124_36990</name>
</gene>
<feature type="region of interest" description="Disordered" evidence="1">
    <location>
        <begin position="72"/>
        <end position="97"/>
    </location>
</feature>
<evidence type="ECO:0000313" key="3">
    <source>
        <dbReference type="EMBL" id="GGK40750.1"/>
    </source>
</evidence>
<proteinExistence type="predicted"/>
<dbReference type="InterPro" id="IPR012337">
    <property type="entry name" value="RNaseH-like_sf"/>
</dbReference>
<dbReference type="InterPro" id="IPR001584">
    <property type="entry name" value="Integrase_cat-core"/>
</dbReference>
<reference evidence="3" key="1">
    <citation type="journal article" date="2014" name="Int. J. Syst. Evol. Microbiol.">
        <title>Complete genome sequence of Corynebacterium casei LMG S-19264T (=DSM 44701T), isolated from a smear-ripened cheese.</title>
        <authorList>
            <consortium name="US DOE Joint Genome Institute (JGI-PGF)"/>
            <person name="Walter F."/>
            <person name="Albersmeier A."/>
            <person name="Kalinowski J."/>
            <person name="Ruckert C."/>
        </authorList>
    </citation>
    <scope>NUCLEOTIDE SEQUENCE</scope>
    <source>
        <strain evidence="3">JCM 3091</strain>
    </source>
</reference>
<comment type="caution">
    <text evidence="3">The sequence shown here is derived from an EMBL/GenBank/DDBJ whole genome shotgun (WGS) entry which is preliminary data.</text>
</comment>
<name>A0A8J3BQH3_9ACTN</name>
<organism evidence="3 4">
    <name type="scientific">Pilimelia terevasa</name>
    <dbReference type="NCBI Taxonomy" id="53372"/>
    <lineage>
        <taxon>Bacteria</taxon>
        <taxon>Bacillati</taxon>
        <taxon>Actinomycetota</taxon>
        <taxon>Actinomycetes</taxon>
        <taxon>Micromonosporales</taxon>
        <taxon>Micromonosporaceae</taxon>
        <taxon>Pilimelia</taxon>
    </lineage>
</organism>
<accession>A0A8J3BQH3</accession>
<evidence type="ECO:0000259" key="2">
    <source>
        <dbReference type="Pfam" id="PF00665"/>
    </source>
</evidence>
<keyword evidence="4" id="KW-1185">Reference proteome</keyword>
<dbReference type="GO" id="GO:0003676">
    <property type="term" value="F:nucleic acid binding"/>
    <property type="evidence" value="ECO:0007669"/>
    <property type="project" value="InterPro"/>
</dbReference>
<dbReference type="EMBL" id="BMQC01000018">
    <property type="protein sequence ID" value="GGK40750.1"/>
    <property type="molecule type" value="Genomic_DNA"/>
</dbReference>
<dbReference type="PANTHER" id="PTHR46889">
    <property type="entry name" value="TRANSPOSASE INSF FOR INSERTION SEQUENCE IS3B-RELATED"/>
    <property type="match status" value="1"/>
</dbReference>
<dbReference type="GO" id="GO:0015074">
    <property type="term" value="P:DNA integration"/>
    <property type="evidence" value="ECO:0007669"/>
    <property type="project" value="InterPro"/>
</dbReference>
<evidence type="ECO:0000313" key="4">
    <source>
        <dbReference type="Proteomes" id="UP000662200"/>
    </source>
</evidence>
<reference evidence="3" key="2">
    <citation type="submission" date="2020-09" db="EMBL/GenBank/DDBJ databases">
        <authorList>
            <person name="Sun Q."/>
            <person name="Ohkuma M."/>
        </authorList>
    </citation>
    <scope>NUCLEOTIDE SEQUENCE</scope>
    <source>
        <strain evidence="3">JCM 3091</strain>
    </source>
</reference>
<sequence length="97" mass="11031">MGWLYLATVIDLASRRVVGWAVAEHLRTDLVDAALTDALTRRRPASGLVFHSDRGERRQERESVVDGQVRIEEHSHTGHRCRPHAGPQPTRDGRWQT</sequence>
<protein>
    <recommendedName>
        <fullName evidence="2">Integrase catalytic domain-containing protein</fullName>
    </recommendedName>
</protein>
<dbReference type="Proteomes" id="UP000662200">
    <property type="component" value="Unassembled WGS sequence"/>
</dbReference>
<dbReference type="InterPro" id="IPR036397">
    <property type="entry name" value="RNaseH_sf"/>
</dbReference>
<dbReference type="PANTHER" id="PTHR46889:SF4">
    <property type="entry name" value="TRANSPOSASE INSO FOR INSERTION SEQUENCE ELEMENT IS911B-RELATED"/>
    <property type="match status" value="1"/>
</dbReference>
<dbReference type="InterPro" id="IPR050900">
    <property type="entry name" value="Transposase_IS3/IS150/IS904"/>
</dbReference>
<feature type="domain" description="Integrase catalytic" evidence="2">
    <location>
        <begin position="2"/>
        <end position="57"/>
    </location>
</feature>
<dbReference type="SUPFAM" id="SSF53098">
    <property type="entry name" value="Ribonuclease H-like"/>
    <property type="match status" value="1"/>
</dbReference>
<dbReference type="AlphaFoldDB" id="A0A8J3BQH3"/>
<evidence type="ECO:0000256" key="1">
    <source>
        <dbReference type="SAM" id="MobiDB-lite"/>
    </source>
</evidence>
<dbReference type="Gene3D" id="3.30.420.10">
    <property type="entry name" value="Ribonuclease H-like superfamily/Ribonuclease H"/>
    <property type="match status" value="1"/>
</dbReference>
<dbReference type="Pfam" id="PF00665">
    <property type="entry name" value="rve"/>
    <property type="match status" value="1"/>
</dbReference>